<comment type="caution">
    <text evidence="1">The sequence shown here is derived from an EMBL/GenBank/DDBJ whole genome shotgun (WGS) entry which is preliminary data.</text>
</comment>
<sequence length="107" mass="12002">MFYCRLLCTGLVIELHRLRLHQLCGDDRVAFNMRSSSFMREILASFVLPAEVEDVLLPSTLHWGKNPKMAVCLSVGCWMFLYGIGEAGPCDFYGTSCTCRLGLSDNC</sequence>
<accession>A0AAP0LVT6</accession>
<keyword evidence="2" id="KW-1185">Reference proteome</keyword>
<protein>
    <submittedName>
        <fullName evidence="1">Uncharacterized protein</fullName>
    </submittedName>
</protein>
<dbReference type="EMBL" id="JBCGBO010000007">
    <property type="protein sequence ID" value="KAK9188317.1"/>
    <property type="molecule type" value="Genomic_DNA"/>
</dbReference>
<dbReference type="Proteomes" id="UP001428341">
    <property type="component" value="Unassembled WGS sequence"/>
</dbReference>
<dbReference type="AlphaFoldDB" id="A0AAP0LVT6"/>
<proteinExistence type="predicted"/>
<evidence type="ECO:0000313" key="2">
    <source>
        <dbReference type="Proteomes" id="UP001428341"/>
    </source>
</evidence>
<name>A0AAP0LVT6_9ROSI</name>
<organism evidence="1 2">
    <name type="scientific">Citrus x changshan-huyou</name>
    <dbReference type="NCBI Taxonomy" id="2935761"/>
    <lineage>
        <taxon>Eukaryota</taxon>
        <taxon>Viridiplantae</taxon>
        <taxon>Streptophyta</taxon>
        <taxon>Embryophyta</taxon>
        <taxon>Tracheophyta</taxon>
        <taxon>Spermatophyta</taxon>
        <taxon>Magnoliopsida</taxon>
        <taxon>eudicotyledons</taxon>
        <taxon>Gunneridae</taxon>
        <taxon>Pentapetalae</taxon>
        <taxon>rosids</taxon>
        <taxon>malvids</taxon>
        <taxon>Sapindales</taxon>
        <taxon>Rutaceae</taxon>
        <taxon>Aurantioideae</taxon>
        <taxon>Citrus</taxon>
    </lineage>
</organism>
<gene>
    <name evidence="1" type="ORF">WN944_019718</name>
</gene>
<evidence type="ECO:0000313" key="1">
    <source>
        <dbReference type="EMBL" id="KAK9188317.1"/>
    </source>
</evidence>
<reference evidence="1 2" key="1">
    <citation type="submission" date="2024-05" db="EMBL/GenBank/DDBJ databases">
        <title>Haplotype-resolved chromosome-level genome assembly of Huyou (Citrus changshanensis).</title>
        <authorList>
            <person name="Miao C."/>
            <person name="Chen W."/>
            <person name="Wu Y."/>
            <person name="Wang L."/>
            <person name="Zhao S."/>
            <person name="Grierson D."/>
            <person name="Xu C."/>
            <person name="Chen K."/>
        </authorList>
    </citation>
    <scope>NUCLEOTIDE SEQUENCE [LARGE SCALE GENOMIC DNA]</scope>
    <source>
        <strain evidence="1">01-14</strain>
        <tissue evidence="1">Leaf</tissue>
    </source>
</reference>